<comment type="caution">
    <text evidence="1">The sequence shown here is derived from an EMBL/GenBank/DDBJ whole genome shotgun (WGS) entry which is preliminary data.</text>
</comment>
<name>X1VT96_9ZZZZ</name>
<proteinExistence type="predicted"/>
<evidence type="ECO:0000313" key="1">
    <source>
        <dbReference type="EMBL" id="GAJ20576.1"/>
    </source>
</evidence>
<dbReference type="EMBL" id="BARW01035460">
    <property type="protein sequence ID" value="GAJ20576.1"/>
    <property type="molecule type" value="Genomic_DNA"/>
</dbReference>
<sequence>MTHHCGSSRIYIEGLERSVTEEEILIIKRNENRLWTKSMAREDAEAMLVKAMNRKSAGEMDVYK</sequence>
<reference evidence="1" key="1">
    <citation type="journal article" date="2014" name="Front. Microbiol.">
        <title>High frequency of phylogenetically diverse reductive dehalogenase-homologous genes in deep subseafloor sedimentary metagenomes.</title>
        <authorList>
            <person name="Kawai M."/>
            <person name="Futagami T."/>
            <person name="Toyoda A."/>
            <person name="Takaki Y."/>
            <person name="Nishi S."/>
            <person name="Hori S."/>
            <person name="Arai W."/>
            <person name="Tsubouchi T."/>
            <person name="Morono Y."/>
            <person name="Uchiyama I."/>
            <person name="Ito T."/>
            <person name="Fujiyama A."/>
            <person name="Inagaki F."/>
            <person name="Takami H."/>
        </authorList>
    </citation>
    <scope>NUCLEOTIDE SEQUENCE</scope>
    <source>
        <strain evidence="1">Expedition CK06-06</strain>
    </source>
</reference>
<organism evidence="1">
    <name type="scientific">marine sediment metagenome</name>
    <dbReference type="NCBI Taxonomy" id="412755"/>
    <lineage>
        <taxon>unclassified sequences</taxon>
        <taxon>metagenomes</taxon>
        <taxon>ecological metagenomes</taxon>
    </lineage>
</organism>
<accession>X1VT96</accession>
<protein>
    <submittedName>
        <fullName evidence="1">Uncharacterized protein</fullName>
    </submittedName>
</protein>
<dbReference type="AlphaFoldDB" id="X1VT96"/>
<gene>
    <name evidence="1" type="ORF">S12H4_55307</name>
</gene>